<evidence type="ECO:0000313" key="3">
    <source>
        <dbReference type="EMBL" id="TRL78487.1"/>
    </source>
</evidence>
<dbReference type="PANTHER" id="PTHR43056">
    <property type="entry name" value="PEPTIDASE S9 PROLYL OLIGOPEPTIDASE"/>
    <property type="match status" value="1"/>
</dbReference>
<dbReference type="Gene3D" id="3.40.50.1820">
    <property type="entry name" value="alpha/beta hydrolase"/>
    <property type="match status" value="1"/>
</dbReference>
<sequence length="562" mass="64388">MINNNLGNPQLEVTHVEDVKDGINQIVVDSIQYGNQEMIMEKNVPVTMKDGEILYVNIFRPKKDGQFPVVMSSDTYGKDNKPKITNMGAAWPTLGAIPTSSFTPEESPDPGYWVPNDYVVVKVALRGSAGSNGVLSPWSKREAEDYYEVIEWAAQQEWSNGNIGTNGVSYLAVTQWWVASLNPPHLKAMIPWEGLNDMYREVAFHGGIPDTGFFHFWIQGIFARWTDNPNIEGLIQAQQDHPLFDDFWKQRQAPLSNITTPLLTCASWSTQGLHNRGSFEGFKQASSKDKWLYIHGRKEWESYYARENLERQREFFDYYLKEEDNDWLETPRVIYEVRDQFYRGEFKNADQFPLPNTNYKALYLNNSDMSLSKTQVSNDLVAAYDSESDDDELRYVYTFEQDTELTGNMKLKLWVAAENAEDLDIFAGIKKLDRRGNEVHFPDFNHIEKGQVATGWLRVSHRELDETKSTIAQPWHTHEHEQKVSPNEIVPVEIELLPSGTLFKKGESLAVVVKGNEIIKGNSTPLPNMKTRYEHEDTVNKGNHLVYTGGDYDSHLIIPVIE</sequence>
<dbReference type="InterPro" id="IPR013736">
    <property type="entry name" value="Xaa-Pro_dipept_C"/>
</dbReference>
<dbReference type="Pfam" id="PF08530">
    <property type="entry name" value="PepX_C"/>
    <property type="match status" value="1"/>
</dbReference>
<dbReference type="PANTHER" id="PTHR43056:SF10">
    <property type="entry name" value="COCE_NOND FAMILY, PUTATIVE (AFU_ORTHOLOGUE AFUA_7G00600)-RELATED"/>
    <property type="match status" value="1"/>
</dbReference>
<dbReference type="InterPro" id="IPR050585">
    <property type="entry name" value="Xaa-Pro_dipeptidyl-ppase/CocE"/>
</dbReference>
<keyword evidence="1 3" id="KW-0378">Hydrolase</keyword>
<gene>
    <name evidence="3" type="ORF">FNL11_02620</name>
</gene>
<dbReference type="RefSeq" id="WP_107637910.1">
    <property type="nucleotide sequence ID" value="NZ_PZIH01000047.1"/>
</dbReference>
<dbReference type="Proteomes" id="UP000316594">
    <property type="component" value="Unassembled WGS sequence"/>
</dbReference>
<name>A0AB38PE15_STAHA</name>
<dbReference type="InterPro" id="IPR000383">
    <property type="entry name" value="Xaa-Pro-like_dom"/>
</dbReference>
<dbReference type="InterPro" id="IPR005674">
    <property type="entry name" value="CocE/Ser_esterase"/>
</dbReference>
<evidence type="ECO:0000256" key="1">
    <source>
        <dbReference type="ARBA" id="ARBA00022801"/>
    </source>
</evidence>
<dbReference type="SMART" id="SM00939">
    <property type="entry name" value="PepX_C"/>
    <property type="match status" value="1"/>
</dbReference>
<reference evidence="3 4" key="1">
    <citation type="submission" date="2019-07" db="EMBL/GenBank/DDBJ databases">
        <title>Genome Sequencing and Assembly of Staphylococcus haemolyticus SDA2.</title>
        <authorList>
            <person name="Emmons C.B."/>
            <person name="Park C."/>
            <person name="Sevigny J.L."/>
            <person name="Andam C."/>
        </authorList>
    </citation>
    <scope>NUCLEOTIDE SEQUENCE [LARGE SCALE GENOMIC DNA]</scope>
    <source>
        <strain evidence="3 4">SDA2</strain>
    </source>
</reference>
<organism evidence="3 4">
    <name type="scientific">Staphylococcus haemolyticus</name>
    <dbReference type="NCBI Taxonomy" id="1283"/>
    <lineage>
        <taxon>Bacteria</taxon>
        <taxon>Bacillati</taxon>
        <taxon>Bacillota</taxon>
        <taxon>Bacilli</taxon>
        <taxon>Bacillales</taxon>
        <taxon>Staphylococcaceae</taxon>
        <taxon>Staphylococcus</taxon>
    </lineage>
</organism>
<dbReference type="GO" id="GO:0008239">
    <property type="term" value="F:dipeptidyl-peptidase activity"/>
    <property type="evidence" value="ECO:0007669"/>
    <property type="project" value="InterPro"/>
</dbReference>
<dbReference type="AlphaFoldDB" id="A0AB38PE15"/>
<proteinExistence type="predicted"/>
<protein>
    <submittedName>
        <fullName evidence="3">CocE/NonD family hydrolase</fullName>
    </submittedName>
</protein>
<dbReference type="Pfam" id="PF02129">
    <property type="entry name" value="Peptidase_S15"/>
    <property type="match status" value="1"/>
</dbReference>
<dbReference type="EMBL" id="VJMP01000002">
    <property type="protein sequence ID" value="TRL78487.1"/>
    <property type="molecule type" value="Genomic_DNA"/>
</dbReference>
<evidence type="ECO:0000313" key="4">
    <source>
        <dbReference type="Proteomes" id="UP000316594"/>
    </source>
</evidence>
<dbReference type="NCBIfam" id="TIGR00976">
    <property type="entry name" value="CocE_NonD"/>
    <property type="match status" value="2"/>
</dbReference>
<comment type="caution">
    <text evidence="3">The sequence shown here is derived from an EMBL/GenBank/DDBJ whole genome shotgun (WGS) entry which is preliminary data.</text>
</comment>
<dbReference type="Gene3D" id="2.60.120.260">
    <property type="entry name" value="Galactose-binding domain-like"/>
    <property type="match status" value="1"/>
</dbReference>
<evidence type="ECO:0000259" key="2">
    <source>
        <dbReference type="SMART" id="SM00939"/>
    </source>
</evidence>
<feature type="domain" description="Xaa-Pro dipeptidyl-peptidase C-terminal" evidence="2">
    <location>
        <begin position="313"/>
        <end position="557"/>
    </location>
</feature>
<dbReference type="Gene3D" id="1.10.3020.20">
    <property type="match status" value="1"/>
</dbReference>
<dbReference type="InterPro" id="IPR008979">
    <property type="entry name" value="Galactose-bd-like_sf"/>
</dbReference>
<dbReference type="SUPFAM" id="SSF53474">
    <property type="entry name" value="alpha/beta-Hydrolases"/>
    <property type="match status" value="1"/>
</dbReference>
<dbReference type="SUPFAM" id="SSF49785">
    <property type="entry name" value="Galactose-binding domain-like"/>
    <property type="match status" value="1"/>
</dbReference>
<dbReference type="InterPro" id="IPR029058">
    <property type="entry name" value="AB_hydrolase_fold"/>
</dbReference>
<accession>A0AB38PE15</accession>